<dbReference type="Pfam" id="PF05183">
    <property type="entry name" value="RdRP"/>
    <property type="match status" value="1"/>
</dbReference>
<keyword evidence="1" id="KW-0808">Transferase</keyword>
<accession>A0A136J9B9</accession>
<feature type="compositionally biased region" description="Acidic residues" evidence="2">
    <location>
        <begin position="1132"/>
        <end position="1143"/>
    </location>
</feature>
<dbReference type="InterPro" id="IPR007855">
    <property type="entry name" value="RDRP"/>
</dbReference>
<keyword evidence="1" id="KW-0548">Nucleotidyltransferase</keyword>
<dbReference type="OrthoDB" id="6513042at2759"/>
<sequence>MTGDRSPGLPSNVQIAEDIESEDEVSGLDPNFCAALCSLRQKVRRKRDDTDGIPQRLLKSGLLPKYQQETIIAPDPALALLETLGFRGSPRTDKLNLEDVATATAFFNDMSSSDSLGPRVGSAPPRKVMEGPTMPRHQRHTPRTPCAILPSRFHMGYLRSEVHMVDMKTFDKDEKNEISEIELVNSQFCILFRFSATNGELQLYRILAPLSIASRVFEVIDSQHGSVSALIIALSNPPEVSVGRLQNHQKITRASFQRGSLREGVEVWDRAANIPPQSMRYGDRPVALHEQYQVDFGRWTVFRIELPEEERQNWARMKEMLHDEGIKVNTIADNVFQTTRGGTPNAAEDHHLPFEARYMLEACLSHGVLHEDNITIDFLRELQRHSKGSAGRQSRSSIMLAFIALKSRRWWQPQDIFSDGEILRYHPSQKMPEYCCLVRKAVITPTTVHFSPPSVETSHRLLRAYKQYQDRFLRVQFLDEKHKGGIHGRIWDDGGSNNQEEMWNRVRRTLQNGIRIGGRHYRFLAYGNSQLRESGALFFCDDHTVTCESIRKAMGSFDHIRNPAKYAARMGQCLSTTRAPSLSFSYNIVEIPDIKHVTLNRQTITILSFLGVADHVFMKMLAAQILGYEQSMVNSTIAERELASQTDINGVLPAMADMVANGFMDVREPFMMALLNVWRVWSLKQLKDKGRLIVKDGAFVFGTVDETDTLRGFHHGNSQLPQIFLQVPRGYGGQYQVVRGKCIVGRNPTLHPGDIRLVEAVDVDALHHLHDVVVFPARGDRDIPSMCSGGDLDGDEFFVIWDHAFVNIKQHEPMEHTTATAPEPNRDVTVDDVTDFFVKYMKNNCLGIIAHAHLATADYLNAGHSRCIELANLHSKSVDFNKTGTPAQMSKSLRPPAYPHFMEKKGRREYRSERVLGQIYDHIAIADFLPEYTHSFDRRILQAFDLPEKLMAQAEVLKYQYDAALRDIMTEQRIMTEFEFWSAFVLSKPPTGRSDYNRQEEIGLLRCGLIDQFTDAAYELIQSRTSEKLHPFVAACYAVTNRQVQARLHELDAEGQVAMSEDMPFISFPWLFERELGLIATKFEAAISRAHAATTVAASTEDASADVIALSAICDTAEVSFSTDKSVTAPIGDEEEEEEEVDNDTGGLALFDRLLG</sequence>
<organism evidence="4 5">
    <name type="scientific">Microdochium bolleyi</name>
    <dbReference type="NCBI Taxonomy" id="196109"/>
    <lineage>
        <taxon>Eukaryota</taxon>
        <taxon>Fungi</taxon>
        <taxon>Dikarya</taxon>
        <taxon>Ascomycota</taxon>
        <taxon>Pezizomycotina</taxon>
        <taxon>Sordariomycetes</taxon>
        <taxon>Xylariomycetidae</taxon>
        <taxon>Xylariales</taxon>
        <taxon>Microdochiaceae</taxon>
        <taxon>Microdochium</taxon>
    </lineage>
</organism>
<dbReference type="EMBL" id="KQ964247">
    <property type="protein sequence ID" value="KXJ93761.1"/>
    <property type="molecule type" value="Genomic_DNA"/>
</dbReference>
<dbReference type="GO" id="GO:0003723">
    <property type="term" value="F:RNA binding"/>
    <property type="evidence" value="ECO:0007669"/>
    <property type="project" value="UniProtKB-KW"/>
</dbReference>
<evidence type="ECO:0000313" key="4">
    <source>
        <dbReference type="EMBL" id="KXJ93761.1"/>
    </source>
</evidence>
<evidence type="ECO:0000313" key="5">
    <source>
        <dbReference type="Proteomes" id="UP000070501"/>
    </source>
</evidence>
<evidence type="ECO:0000256" key="2">
    <source>
        <dbReference type="SAM" id="MobiDB-lite"/>
    </source>
</evidence>
<dbReference type="AlphaFoldDB" id="A0A136J9B9"/>
<protein>
    <recommendedName>
        <fullName evidence="1">RNA-dependent RNA polymerase</fullName>
        <ecNumber evidence="1">2.7.7.48</ecNumber>
    </recommendedName>
</protein>
<feature type="domain" description="RDRP core" evidence="3">
    <location>
        <begin position="593"/>
        <end position="923"/>
    </location>
</feature>
<dbReference type="PANTHER" id="PTHR23079">
    <property type="entry name" value="RNA-DEPENDENT RNA POLYMERASE"/>
    <property type="match status" value="1"/>
</dbReference>
<dbReference type="PANTHER" id="PTHR23079:SF55">
    <property type="entry name" value="RNA-DIRECTED RNA POLYMERASE"/>
    <property type="match status" value="1"/>
</dbReference>
<dbReference type="STRING" id="196109.A0A136J9B9"/>
<reference evidence="5" key="1">
    <citation type="submission" date="2016-02" db="EMBL/GenBank/DDBJ databases">
        <title>Draft genome sequence of Microdochium bolleyi, a fungal endophyte of beachgrass.</title>
        <authorList>
            <consortium name="DOE Joint Genome Institute"/>
            <person name="David A.S."/>
            <person name="May G."/>
            <person name="Haridas S."/>
            <person name="Lim J."/>
            <person name="Wang M."/>
            <person name="Labutti K."/>
            <person name="Lipzen A."/>
            <person name="Barry K."/>
            <person name="Grigoriev I.V."/>
        </authorList>
    </citation>
    <scope>NUCLEOTIDE SEQUENCE [LARGE SCALE GENOMIC DNA]</scope>
    <source>
        <strain evidence="5">J235TASD1</strain>
    </source>
</reference>
<dbReference type="Proteomes" id="UP000070501">
    <property type="component" value="Unassembled WGS sequence"/>
</dbReference>
<comment type="catalytic activity">
    <reaction evidence="1">
        <text>RNA(n) + a ribonucleoside 5'-triphosphate = RNA(n+1) + diphosphate</text>
        <dbReference type="Rhea" id="RHEA:21248"/>
        <dbReference type="Rhea" id="RHEA-COMP:14527"/>
        <dbReference type="Rhea" id="RHEA-COMP:17342"/>
        <dbReference type="ChEBI" id="CHEBI:33019"/>
        <dbReference type="ChEBI" id="CHEBI:61557"/>
        <dbReference type="ChEBI" id="CHEBI:140395"/>
        <dbReference type="EC" id="2.7.7.48"/>
    </reaction>
</comment>
<dbReference type="GO" id="GO:0031380">
    <property type="term" value="C:nuclear RNA-directed RNA polymerase complex"/>
    <property type="evidence" value="ECO:0007669"/>
    <property type="project" value="TreeGrafter"/>
</dbReference>
<dbReference type="InParanoid" id="A0A136J9B9"/>
<comment type="similarity">
    <text evidence="1">Belongs to the RdRP family.</text>
</comment>
<evidence type="ECO:0000256" key="1">
    <source>
        <dbReference type="RuleBase" id="RU363098"/>
    </source>
</evidence>
<dbReference type="EC" id="2.7.7.48" evidence="1"/>
<dbReference type="GO" id="GO:0030422">
    <property type="term" value="P:siRNA processing"/>
    <property type="evidence" value="ECO:0007669"/>
    <property type="project" value="TreeGrafter"/>
</dbReference>
<keyword evidence="1" id="KW-0694">RNA-binding</keyword>
<dbReference type="InterPro" id="IPR057596">
    <property type="entry name" value="RDRP_core"/>
</dbReference>
<name>A0A136J9B9_9PEZI</name>
<dbReference type="GO" id="GO:0003968">
    <property type="term" value="F:RNA-directed RNA polymerase activity"/>
    <property type="evidence" value="ECO:0007669"/>
    <property type="project" value="UniProtKB-KW"/>
</dbReference>
<proteinExistence type="inferred from homology"/>
<keyword evidence="5" id="KW-1185">Reference proteome</keyword>
<keyword evidence="1" id="KW-0696">RNA-directed RNA polymerase</keyword>
<feature type="region of interest" description="Disordered" evidence="2">
    <location>
        <begin position="114"/>
        <end position="144"/>
    </location>
</feature>
<evidence type="ECO:0000259" key="3">
    <source>
        <dbReference type="Pfam" id="PF05183"/>
    </source>
</evidence>
<feature type="region of interest" description="Disordered" evidence="2">
    <location>
        <begin position="1125"/>
        <end position="1147"/>
    </location>
</feature>
<gene>
    <name evidence="4" type="ORF">Micbo1qcDRAFT_220394</name>
</gene>